<evidence type="ECO:0000259" key="4">
    <source>
        <dbReference type="Pfam" id="PF24097"/>
    </source>
</evidence>
<reference evidence="9" key="1">
    <citation type="submission" date="2024-06" db="EMBL/GenBank/DDBJ databases">
        <title>Multi-omics analyses provide insights into the biosynthesis of the anticancer antibiotic pleurotin in Hohenbuehelia grisea.</title>
        <authorList>
            <person name="Weaver J.A."/>
            <person name="Alberti F."/>
        </authorList>
    </citation>
    <scope>NUCLEOTIDE SEQUENCE [LARGE SCALE GENOMIC DNA]</scope>
    <source>
        <strain evidence="9">T-177</strain>
    </source>
</reference>
<evidence type="ECO:0000259" key="5">
    <source>
        <dbReference type="Pfam" id="PF24312"/>
    </source>
</evidence>
<gene>
    <name evidence="8" type="ORF">HGRIS_008263</name>
</gene>
<name>A0ABR3J8B4_9AGAR</name>
<keyword evidence="2" id="KW-0812">Transmembrane</keyword>
<dbReference type="InterPro" id="IPR056541">
    <property type="entry name" value="Ig-like_POM152"/>
</dbReference>
<feature type="region of interest" description="Disordered" evidence="1">
    <location>
        <begin position="377"/>
        <end position="396"/>
    </location>
</feature>
<dbReference type="Pfam" id="PF24312">
    <property type="entry name" value="Ig-like_POM152"/>
    <property type="match status" value="2"/>
</dbReference>
<feature type="domain" description="Nucleoporin POM152 Ig-like" evidence="5">
    <location>
        <begin position="461"/>
        <end position="560"/>
    </location>
</feature>
<keyword evidence="2" id="KW-0472">Membrane</keyword>
<dbReference type="InterPro" id="IPR037701">
    <property type="entry name" value="Pom152"/>
</dbReference>
<proteinExistence type="predicted"/>
<evidence type="ECO:0000313" key="8">
    <source>
        <dbReference type="EMBL" id="KAL0951581.1"/>
    </source>
</evidence>
<feature type="transmembrane region" description="Helical" evidence="2">
    <location>
        <begin position="24"/>
        <end position="46"/>
    </location>
</feature>
<evidence type="ECO:0000256" key="1">
    <source>
        <dbReference type="SAM" id="MobiDB-lite"/>
    </source>
</evidence>
<evidence type="ECO:0000259" key="3">
    <source>
        <dbReference type="Pfam" id="PF23664"/>
    </source>
</evidence>
<keyword evidence="9" id="KW-1185">Reference proteome</keyword>
<feature type="domain" description="Nucleoporin POM152 ninth Ig-like" evidence="7">
    <location>
        <begin position="1107"/>
        <end position="1180"/>
    </location>
</feature>
<dbReference type="Pfam" id="PF24527">
    <property type="entry name" value="Ig-like_Pom152_9"/>
    <property type="match status" value="1"/>
</dbReference>
<feature type="domain" description="Nucleoporin POM152 N-terminal transmembrane" evidence="4">
    <location>
        <begin position="18"/>
        <end position="103"/>
    </location>
</feature>
<dbReference type="Pfam" id="PF24519">
    <property type="entry name" value="Ig-like_Pom152_1"/>
    <property type="match status" value="1"/>
</dbReference>
<feature type="compositionally biased region" description="Acidic residues" evidence="1">
    <location>
        <begin position="256"/>
        <end position="267"/>
    </location>
</feature>
<feature type="domain" description="Nucleoporin POM152 Ig-like" evidence="5">
    <location>
        <begin position="779"/>
        <end position="863"/>
    </location>
</feature>
<feature type="transmembrane region" description="Helical" evidence="2">
    <location>
        <begin position="82"/>
        <end position="105"/>
    </location>
</feature>
<evidence type="ECO:0000256" key="2">
    <source>
        <dbReference type="SAM" id="Phobius"/>
    </source>
</evidence>
<dbReference type="Proteomes" id="UP001556367">
    <property type="component" value="Unassembled WGS sequence"/>
</dbReference>
<organism evidence="8 9">
    <name type="scientific">Hohenbuehelia grisea</name>
    <dbReference type="NCBI Taxonomy" id="104357"/>
    <lineage>
        <taxon>Eukaryota</taxon>
        <taxon>Fungi</taxon>
        <taxon>Dikarya</taxon>
        <taxon>Basidiomycota</taxon>
        <taxon>Agaricomycotina</taxon>
        <taxon>Agaricomycetes</taxon>
        <taxon>Agaricomycetidae</taxon>
        <taxon>Agaricales</taxon>
        <taxon>Pleurotineae</taxon>
        <taxon>Pleurotaceae</taxon>
        <taxon>Hohenbuehelia</taxon>
    </lineage>
</organism>
<dbReference type="Pfam" id="PF24097">
    <property type="entry name" value="TMD_POM152"/>
    <property type="match status" value="1"/>
</dbReference>
<evidence type="ECO:0000313" key="9">
    <source>
        <dbReference type="Proteomes" id="UP001556367"/>
    </source>
</evidence>
<evidence type="ECO:0008006" key="10">
    <source>
        <dbReference type="Google" id="ProtNLM"/>
    </source>
</evidence>
<sequence length="1292" mass="143989">MATPKKPPAPVIPENYLDVPSQRLYYLSIGLLCQAIKIMDFGWHILSAADDSLRTCSKWLLFDFLYCVVLWFLRIPRLNYSLAVVMLQVASLWFLDGLMFGGVTLNLGGTRLELRGSIFGRSNRPDLVTTPEPFNLIDIVAPYTFGILSPAVGKDAHLLGQHTVRMSPISTAQLYPNGQTFCLAPPTNSVLVPILLNNTNPSEITLSLTPLGGTTSKNDRVEVIRLSSKDLKAMEKSRLEALQAARPNPVTKYDSDDYDDYDDDDEDTSHGPHSNLQKTQTVVHVKVTKPGTLRLERVIDFGNVEARIMYPSETKVAPCPFAAFINDDVERDRIRCAGQDPGLKLMIDIKGVTPLSLRWSKSLNGVREPFLVEGIEGEHAPDDDSHLQNDDPSRSKQVVLRRERVQDIKVPLTLTLDALGTHSYNLEEVVDALGNVISLSSSTDSSPRAGKASRSFTILRRPSVSFTNCPLGRSKPMLDGSVVPLQVSVSDADAEDGPWDISVRYQPTTEGAPQLESHVWDRTTAPDSRKIELKANAPGEYTISGIKGRHCEGIVLSPEICRVAKRPRPTAEVEWKFKHECSGDTGVTALFVFHGTPPFVIRYEVQRDNERPEPRQQTFATARGEMSIQPDRSGHYVYRVVSLNDQYYKNIPVGATYDQVVHPLATAGFVSDSSTGGRSPRGKGRIINTCEGQTVSVDVDIRGTAPYNLELRVVDPKGSKPLYFKDLTTHRTKLDIPIPAIVDKEGGSFDIELVRVTDSYNCAQDLSAPAVSVNVRRIKPTVKFYGDEDERHVTVLEQERASLPLRLSGEGPWRVRYQRVEDGRQLQTLLRSPNDRLEVTQKGVYELLGVADSQCPGTVLESKTYKVQWIPRPFAKLSPRTLATYEPYNNSHILPPICEGLNDHVDLELTGRPPFQIMYNVAQGTETGGTKLLDQPTFNSIQPQTRFQLQTSRPGRMFYEVKQIGDSAYPLAKHKNAVIPRAERLLFEQQVAMRPSAAFKTQTRLSYCLNEPFVPTSSSPGSGVVVFEGVPPFELKLSIKSIGTSQIAFETVEVWSKVWEVSLPSYSFSTVGPHRVTIESVVDASKCQQANLDPMSTSIWVDVAETATIVPFDRREHYCVGEVSQFQLEGIPPWSIGYKINGRTYVQEAKTSPFSLLHQQPGEFSITSIAHRQQQCKASVTEMSFTVHPLPSAQVGHGKRVYQDIHEGDQAEIVFTLFGEPPFTFTYQRAELSTKKGKPGKILETHTVSRVHEHTYSVFSAMEGTWTVTSISDRYCRYPQGQPDVVSERRRS</sequence>
<dbReference type="InterPro" id="IPR056542">
    <property type="entry name" value="Ig-like_POM152_1st"/>
</dbReference>
<feature type="domain" description="Nucleoporin POM152 immunoglobulin-like" evidence="3">
    <location>
        <begin position="904"/>
        <end position="974"/>
    </location>
</feature>
<dbReference type="InterPro" id="IPR056543">
    <property type="entry name" value="Ig-like_POM152_9th"/>
</dbReference>
<dbReference type="InterPro" id="IPR056544">
    <property type="entry name" value="Ig_POM152"/>
</dbReference>
<dbReference type="PANTHER" id="PTHR28206:SF1">
    <property type="entry name" value="NUCLEOPORIN POM152"/>
    <property type="match status" value="1"/>
</dbReference>
<dbReference type="EMBL" id="JASNQZ010000011">
    <property type="protein sequence ID" value="KAL0951581.1"/>
    <property type="molecule type" value="Genomic_DNA"/>
</dbReference>
<feature type="domain" description="Nucleoporin POM152 first Ig-like" evidence="6">
    <location>
        <begin position="171"/>
        <end position="314"/>
    </location>
</feature>
<feature type="transmembrane region" description="Helical" evidence="2">
    <location>
        <begin position="58"/>
        <end position="75"/>
    </location>
</feature>
<protein>
    <recommendedName>
        <fullName evidence="10">Nucleoporin Pom152</fullName>
    </recommendedName>
</protein>
<accession>A0ABR3J8B4</accession>
<feature type="region of interest" description="Disordered" evidence="1">
    <location>
        <begin position="241"/>
        <end position="279"/>
    </location>
</feature>
<dbReference type="PANTHER" id="PTHR28206">
    <property type="entry name" value="NUCLEOPORIN POM152"/>
    <property type="match status" value="1"/>
</dbReference>
<evidence type="ECO:0000259" key="7">
    <source>
        <dbReference type="Pfam" id="PF24527"/>
    </source>
</evidence>
<dbReference type="InterPro" id="IPR056540">
    <property type="entry name" value="TMD_POM152"/>
</dbReference>
<dbReference type="Pfam" id="PF23664">
    <property type="entry name" value="Ig_Pom152"/>
    <property type="match status" value="2"/>
</dbReference>
<feature type="domain" description="Nucleoporin POM152 immunoglobulin-like" evidence="3">
    <location>
        <begin position="566"/>
        <end position="665"/>
    </location>
</feature>
<keyword evidence="2" id="KW-1133">Transmembrane helix</keyword>
<comment type="caution">
    <text evidence="8">The sequence shown here is derived from an EMBL/GenBank/DDBJ whole genome shotgun (WGS) entry which is preliminary data.</text>
</comment>
<evidence type="ECO:0000259" key="6">
    <source>
        <dbReference type="Pfam" id="PF24519"/>
    </source>
</evidence>